<dbReference type="GO" id="GO:0008081">
    <property type="term" value="F:phosphoric diester hydrolase activity"/>
    <property type="evidence" value="ECO:0007669"/>
    <property type="project" value="TreeGrafter"/>
</dbReference>
<feature type="binding site" evidence="7">
    <location>
        <position position="229"/>
    </location>
    <ligand>
        <name>Zn(2+)</name>
        <dbReference type="ChEBI" id="CHEBI:29105"/>
        <label>3</label>
    </ligand>
</feature>
<keyword evidence="3 7" id="KW-0227">DNA damage</keyword>
<evidence type="ECO:0000256" key="7">
    <source>
        <dbReference type="HAMAP-Rule" id="MF_00152"/>
    </source>
</evidence>
<evidence type="ECO:0000256" key="3">
    <source>
        <dbReference type="ARBA" id="ARBA00022763"/>
    </source>
</evidence>
<dbReference type="SMART" id="SM00518">
    <property type="entry name" value="AP2Ec"/>
    <property type="match status" value="1"/>
</dbReference>
<evidence type="ECO:0000256" key="2">
    <source>
        <dbReference type="ARBA" id="ARBA00022723"/>
    </source>
</evidence>
<feature type="binding site" evidence="7">
    <location>
        <position position="179"/>
    </location>
    <ligand>
        <name>Zn(2+)</name>
        <dbReference type="ChEBI" id="CHEBI:29105"/>
        <label>2</label>
    </ligand>
</feature>
<dbReference type="EC" id="3.1.21.2" evidence="7"/>
<comment type="catalytic activity">
    <reaction evidence="7">
        <text>Endonucleolytic cleavage to 5'-phosphooligonucleotide end-products.</text>
        <dbReference type="EC" id="3.1.21.2"/>
    </reaction>
</comment>
<dbReference type="InterPro" id="IPR013022">
    <property type="entry name" value="Xyl_isomerase-like_TIM-brl"/>
</dbReference>
<dbReference type="PROSITE" id="PS00731">
    <property type="entry name" value="AP_NUCLEASE_F2_3"/>
    <property type="match status" value="1"/>
</dbReference>
<sequence length="280" mass="31196">MRPFGFHLSIAGGVYNACLTAGKMGISAFQFFSRNPRGWKSRVIPDDDVIRFKKLYKECAIKTSVIHTNYLINLASPDNELHQRSIKVLGDELETGKVLGIDYIVTHLGSHRGVGREKGLKNVLIGINRVLDVKSVDAYPVVLLENSAGAGNLVGNKMDELRWVMERVENRDLLGLCIDSAHAFGSGYDVRVKDGMDRIFNELGDCGDRVMLLHLNDSKVELGSNKDRHEHLGMGYIGRDGLRNFLLYPDVAELPVIMETPRDDRATDGDNLKVFLELIG</sequence>
<organism evidence="9 10">
    <name type="scientific">Candidatus Coatesbacteria bacterium 4484_99</name>
    <dbReference type="NCBI Taxonomy" id="1970774"/>
    <lineage>
        <taxon>Bacteria</taxon>
        <taxon>Candidatus Coatesiibacteriota</taxon>
    </lineage>
</organism>
<accession>A0A1W9S0C1</accession>
<comment type="cofactor">
    <cofactor evidence="7">
        <name>Zn(2+)</name>
        <dbReference type="ChEBI" id="CHEBI:29105"/>
    </cofactor>
    <text evidence="7">Binds 3 Zn(2+) ions.</text>
</comment>
<keyword evidence="7" id="KW-0540">Nuclease</keyword>
<dbReference type="PANTHER" id="PTHR21445:SF0">
    <property type="entry name" value="APURINIC-APYRIMIDINIC ENDONUCLEASE"/>
    <property type="match status" value="1"/>
</dbReference>
<proteinExistence type="inferred from homology"/>
<feature type="domain" description="Xylose isomerase-like TIM barrel" evidence="8">
    <location>
        <begin position="23"/>
        <end position="267"/>
    </location>
</feature>
<dbReference type="CDD" id="cd00019">
    <property type="entry name" value="AP2Ec"/>
    <property type="match status" value="1"/>
</dbReference>
<dbReference type="GO" id="GO:0008270">
    <property type="term" value="F:zinc ion binding"/>
    <property type="evidence" value="ECO:0007669"/>
    <property type="project" value="UniProtKB-UniRule"/>
</dbReference>
<gene>
    <name evidence="7" type="primary">nfo</name>
    <name evidence="9" type="ORF">B6D57_03920</name>
</gene>
<evidence type="ECO:0000313" key="10">
    <source>
        <dbReference type="Proteomes" id="UP000192611"/>
    </source>
</evidence>
<feature type="binding site" evidence="7">
    <location>
        <position position="182"/>
    </location>
    <ligand>
        <name>Zn(2+)</name>
        <dbReference type="ChEBI" id="CHEBI:29105"/>
        <label>3</label>
    </ligand>
</feature>
<keyword evidence="4 7" id="KW-0378">Hydrolase</keyword>
<dbReference type="SUPFAM" id="SSF51658">
    <property type="entry name" value="Xylose isomerase-like"/>
    <property type="match status" value="1"/>
</dbReference>
<dbReference type="GO" id="GO:0003677">
    <property type="term" value="F:DNA binding"/>
    <property type="evidence" value="ECO:0007669"/>
    <property type="project" value="InterPro"/>
</dbReference>
<feature type="binding site" evidence="7">
    <location>
        <position position="67"/>
    </location>
    <ligand>
        <name>Zn(2+)</name>
        <dbReference type="ChEBI" id="CHEBI:29105"/>
        <label>1</label>
    </ligand>
</feature>
<dbReference type="HAMAP" id="MF_00152">
    <property type="entry name" value="Nfo"/>
    <property type="match status" value="1"/>
</dbReference>
<comment type="similarity">
    <text evidence="1 7">Belongs to the AP endonuclease 2 family.</text>
</comment>
<dbReference type="Proteomes" id="UP000192611">
    <property type="component" value="Unassembled WGS sequence"/>
</dbReference>
<feature type="binding site" evidence="7">
    <location>
        <position position="107"/>
    </location>
    <ligand>
        <name>Zn(2+)</name>
        <dbReference type="ChEBI" id="CHEBI:29105"/>
        <label>1</label>
    </ligand>
</feature>
<dbReference type="GO" id="GO:0008833">
    <property type="term" value="F:deoxyribonuclease IV (phage-T4-induced) activity"/>
    <property type="evidence" value="ECO:0007669"/>
    <property type="project" value="UniProtKB-UniRule"/>
</dbReference>
<dbReference type="Gene3D" id="3.20.20.150">
    <property type="entry name" value="Divalent-metal-dependent TIM barrel enzymes"/>
    <property type="match status" value="1"/>
</dbReference>
<dbReference type="InterPro" id="IPR001719">
    <property type="entry name" value="AP_endonuc_2"/>
</dbReference>
<keyword evidence="7" id="KW-0255">Endonuclease</keyword>
<dbReference type="GO" id="GO:0006284">
    <property type="term" value="P:base-excision repair"/>
    <property type="evidence" value="ECO:0007669"/>
    <property type="project" value="TreeGrafter"/>
</dbReference>
<feature type="binding site" evidence="7">
    <location>
        <position position="259"/>
    </location>
    <ligand>
        <name>Zn(2+)</name>
        <dbReference type="ChEBI" id="CHEBI:29105"/>
        <label>2</label>
    </ligand>
</feature>
<evidence type="ECO:0000256" key="6">
    <source>
        <dbReference type="ARBA" id="ARBA00023204"/>
    </source>
</evidence>
<reference evidence="10" key="1">
    <citation type="submission" date="2017-03" db="EMBL/GenBank/DDBJ databases">
        <title>Novel pathways for hydrocarbon cycling and metabolic interdependencies in hydrothermal sediment communities.</title>
        <authorList>
            <person name="Dombrowski N."/>
            <person name="Seitz K."/>
            <person name="Teske A."/>
            <person name="Baker B."/>
        </authorList>
    </citation>
    <scope>NUCLEOTIDE SEQUENCE [LARGE SCALE GENOMIC DNA]</scope>
</reference>
<dbReference type="InterPro" id="IPR036237">
    <property type="entry name" value="Xyl_isomerase-like_sf"/>
</dbReference>
<name>A0A1W9S0C1_9BACT</name>
<protein>
    <recommendedName>
        <fullName evidence="7">Probable endonuclease 4</fullName>
        <ecNumber evidence="7">3.1.21.2</ecNumber>
    </recommendedName>
    <alternativeName>
        <fullName evidence="7">Endodeoxyribonuclease IV</fullName>
    </alternativeName>
    <alternativeName>
        <fullName evidence="7">Endonuclease IV</fullName>
    </alternativeName>
</protein>
<dbReference type="AlphaFoldDB" id="A0A1W9S0C1"/>
<dbReference type="EMBL" id="NATQ01000075">
    <property type="protein sequence ID" value="OQX90289.1"/>
    <property type="molecule type" value="Genomic_DNA"/>
</dbReference>
<comment type="caution">
    <text evidence="9">The sequence shown here is derived from an EMBL/GenBank/DDBJ whole genome shotgun (WGS) entry which is preliminary data.</text>
</comment>
<dbReference type="InterPro" id="IPR018246">
    <property type="entry name" value="AP_endonuc_F2_Zn_BS"/>
</dbReference>
<dbReference type="NCBIfam" id="TIGR00587">
    <property type="entry name" value="nfo"/>
    <property type="match status" value="1"/>
</dbReference>
<dbReference type="PROSITE" id="PS51432">
    <property type="entry name" value="AP_NUCLEASE_F2_4"/>
    <property type="match status" value="1"/>
</dbReference>
<dbReference type="PANTHER" id="PTHR21445">
    <property type="entry name" value="ENDONUCLEASE IV ENDODEOXYRIBONUCLEASE IV"/>
    <property type="match status" value="1"/>
</dbReference>
<evidence type="ECO:0000256" key="1">
    <source>
        <dbReference type="ARBA" id="ARBA00005340"/>
    </source>
</evidence>
<feature type="binding site" evidence="7">
    <location>
        <position position="145"/>
    </location>
    <ligand>
        <name>Zn(2+)</name>
        <dbReference type="ChEBI" id="CHEBI:29105"/>
        <label>1</label>
    </ligand>
</feature>
<evidence type="ECO:0000256" key="5">
    <source>
        <dbReference type="ARBA" id="ARBA00022833"/>
    </source>
</evidence>
<keyword evidence="2 7" id="KW-0479">Metal-binding</keyword>
<evidence type="ECO:0000259" key="8">
    <source>
        <dbReference type="Pfam" id="PF01261"/>
    </source>
</evidence>
<evidence type="ECO:0000313" key="9">
    <source>
        <dbReference type="EMBL" id="OQX90289.1"/>
    </source>
</evidence>
<evidence type="ECO:0000256" key="4">
    <source>
        <dbReference type="ARBA" id="ARBA00022801"/>
    </source>
</evidence>
<comment type="function">
    <text evidence="7">Endonuclease IV plays a role in DNA repair. It cleaves phosphodiester bonds at apurinic or apyrimidinic (AP) sites, generating a 3'-hydroxyl group and a 5'-terminal sugar phosphate.</text>
</comment>
<dbReference type="FunFam" id="3.20.20.150:FF:000001">
    <property type="entry name" value="Probable endonuclease 4"/>
    <property type="match status" value="1"/>
</dbReference>
<feature type="binding site" evidence="7">
    <location>
        <position position="145"/>
    </location>
    <ligand>
        <name>Zn(2+)</name>
        <dbReference type="ChEBI" id="CHEBI:29105"/>
        <label>2</label>
    </ligand>
</feature>
<feature type="binding site" evidence="7">
    <location>
        <position position="214"/>
    </location>
    <ligand>
        <name>Zn(2+)</name>
        <dbReference type="ChEBI" id="CHEBI:29105"/>
        <label>2</label>
    </ligand>
</feature>
<dbReference type="Pfam" id="PF01261">
    <property type="entry name" value="AP_endonuc_2"/>
    <property type="match status" value="1"/>
</dbReference>
<keyword evidence="6 7" id="KW-0234">DNA repair</keyword>
<feature type="binding site" evidence="7">
    <location>
        <position position="227"/>
    </location>
    <ligand>
        <name>Zn(2+)</name>
        <dbReference type="ChEBI" id="CHEBI:29105"/>
        <label>3</label>
    </ligand>
</feature>
<dbReference type="GO" id="GO:0003906">
    <property type="term" value="F:DNA-(apurinic or apyrimidinic site) endonuclease activity"/>
    <property type="evidence" value="ECO:0007669"/>
    <property type="project" value="TreeGrafter"/>
</dbReference>
<keyword evidence="5 7" id="KW-0862">Zinc</keyword>